<gene>
    <name evidence="4" type="ORF">M5K25_002460</name>
</gene>
<dbReference type="Proteomes" id="UP001552299">
    <property type="component" value="Unassembled WGS sequence"/>
</dbReference>
<evidence type="ECO:0000256" key="3">
    <source>
        <dbReference type="PROSITE-ProRule" id="PRU00708"/>
    </source>
</evidence>
<comment type="caution">
    <text evidence="4">The sequence shown here is derived from an EMBL/GenBank/DDBJ whole genome shotgun (WGS) entry which is preliminary data.</text>
</comment>
<feature type="repeat" description="PPR" evidence="3">
    <location>
        <begin position="362"/>
        <end position="396"/>
    </location>
</feature>
<feature type="repeat" description="PPR" evidence="3">
    <location>
        <begin position="550"/>
        <end position="584"/>
    </location>
</feature>
<evidence type="ECO:0008006" key="6">
    <source>
        <dbReference type="Google" id="ProtNLM"/>
    </source>
</evidence>
<accession>A0ABD0VU14</accession>
<name>A0ABD0VU14_DENTH</name>
<dbReference type="Gene3D" id="1.25.40.10">
    <property type="entry name" value="Tetratricopeptide repeat domain"/>
    <property type="match status" value="3"/>
</dbReference>
<evidence type="ECO:0000313" key="5">
    <source>
        <dbReference type="Proteomes" id="UP001552299"/>
    </source>
</evidence>
<dbReference type="Pfam" id="PF01535">
    <property type="entry name" value="PPR"/>
    <property type="match status" value="1"/>
</dbReference>
<feature type="repeat" description="PPR" evidence="3">
    <location>
        <begin position="397"/>
        <end position="431"/>
    </location>
</feature>
<reference evidence="4 5" key="1">
    <citation type="journal article" date="2024" name="Plant Biotechnol. J.">
        <title>Dendrobium thyrsiflorum genome and its molecular insights into genes involved in important horticultural traits.</title>
        <authorList>
            <person name="Chen B."/>
            <person name="Wang J.Y."/>
            <person name="Zheng P.J."/>
            <person name="Li K.L."/>
            <person name="Liang Y.M."/>
            <person name="Chen X.F."/>
            <person name="Zhang C."/>
            <person name="Zhao X."/>
            <person name="He X."/>
            <person name="Zhang G.Q."/>
            <person name="Liu Z.J."/>
            <person name="Xu Q."/>
        </authorList>
    </citation>
    <scope>NUCLEOTIDE SEQUENCE [LARGE SCALE GENOMIC DNA]</scope>
    <source>
        <strain evidence="4">GZMU011</strain>
    </source>
</reference>
<organism evidence="4 5">
    <name type="scientific">Dendrobium thyrsiflorum</name>
    <name type="common">Pinecone-like raceme dendrobium</name>
    <name type="synonym">Orchid</name>
    <dbReference type="NCBI Taxonomy" id="117978"/>
    <lineage>
        <taxon>Eukaryota</taxon>
        <taxon>Viridiplantae</taxon>
        <taxon>Streptophyta</taxon>
        <taxon>Embryophyta</taxon>
        <taxon>Tracheophyta</taxon>
        <taxon>Spermatophyta</taxon>
        <taxon>Magnoliopsida</taxon>
        <taxon>Liliopsida</taxon>
        <taxon>Asparagales</taxon>
        <taxon>Orchidaceae</taxon>
        <taxon>Epidendroideae</taxon>
        <taxon>Malaxideae</taxon>
        <taxon>Dendrobiinae</taxon>
        <taxon>Dendrobium</taxon>
    </lineage>
</organism>
<dbReference type="InterPro" id="IPR011990">
    <property type="entry name" value="TPR-like_helical_dom_sf"/>
</dbReference>
<dbReference type="PROSITE" id="PS51375">
    <property type="entry name" value="PPR"/>
    <property type="match status" value="4"/>
</dbReference>
<feature type="repeat" description="PPR" evidence="3">
    <location>
        <begin position="432"/>
        <end position="466"/>
    </location>
</feature>
<evidence type="ECO:0000313" key="4">
    <source>
        <dbReference type="EMBL" id="KAL0926246.1"/>
    </source>
</evidence>
<dbReference type="Pfam" id="PF13041">
    <property type="entry name" value="PPR_2"/>
    <property type="match status" value="1"/>
</dbReference>
<keyword evidence="5" id="KW-1185">Reference proteome</keyword>
<proteinExistence type="inferred from homology"/>
<evidence type="ECO:0000256" key="1">
    <source>
        <dbReference type="ARBA" id="ARBA00007626"/>
    </source>
</evidence>
<dbReference type="AlphaFoldDB" id="A0ABD0VU14"/>
<dbReference type="InterPro" id="IPR002885">
    <property type="entry name" value="PPR_rpt"/>
</dbReference>
<sequence>MAEVAVLAASSSLLPTWSNAVPRRKPLPPPSSNHADYKTLDPLRLSPSLLSIKQCVPSAAPSTSHLLKHYARLASKLALTGRLHEFLTIAEGILTSDAINSVDSSRFISRIEAKLISGGIAAVIDDGRLEDVIDFLGRLDKLGIRPFSLLDGSAIKAIRDECGRLMHHGSLEEFVRLMEILAGYGLFIKDISDPGDTIKFFVEKCKPEMAVRYASLFPQFGLLVCCIIQEFGKKKDKFSARRTYKAFSEQFDGADMHVCRTLIDVYGLCGDFFKSRKMFEGLLARNITPNIFFFNSLMNVNSHDLSYTLNVYNHMQILGVTADMTSYNILLKACQNAKRVDLAQKIYEEAKQLASDGAFKLDIITYSTMIKVFADAKMLEMAFKIKDEIIIAGIRANAVTWSTLISACASATLVDEAIKIFEEMLMAGCEPNAYCFNSLLYACVESCQYDRAFRFFYTWKETGFEVVNFNQGSKQVIPFKPTVATFNILMKACGTDHFRAKALIKEMKTMGLSPNHISWSVLIDIYGNAYDMKGVMQALKAMRDTGIKLDVVAYTVAIKACAQNGNPRLAFSLFEEMKRDQLKPNWVTYKTLLRARSQYGSLCEVQQCLAVYQDMRKAGYGSNDYYLKELLEEWCEGVICSNSQKKNLHSIDKRFNLNNSKKLGCLLLERVATFLQKDTDDYQAIDIRGLTKIEARIVILSVLRMIKENYQQEKIIQDDMIIIVGVGDESTCSTGTEHEIKQAIIRVLQGELGLHVVTGHKPDLNLSMVVKNSTFAEDKYKARRPHYSGLLKITKESIYQWLQRKEVTKIWFNRTYIFLGRQCVELAVVES</sequence>
<dbReference type="InterPro" id="IPR050872">
    <property type="entry name" value="PPR_P_subfamily"/>
</dbReference>
<dbReference type="PANTHER" id="PTHR46128">
    <property type="entry name" value="MITOCHONDRIAL GROUP I INTRON SPLICING FACTOR CCM1"/>
    <property type="match status" value="1"/>
</dbReference>
<protein>
    <recommendedName>
        <fullName evidence="6">Pentatricopeptide repeat-containing protein</fullName>
    </recommendedName>
</protein>
<keyword evidence="2" id="KW-0677">Repeat</keyword>
<evidence type="ECO:0000256" key="2">
    <source>
        <dbReference type="ARBA" id="ARBA00022737"/>
    </source>
</evidence>
<dbReference type="Pfam" id="PF13812">
    <property type="entry name" value="PPR_3"/>
    <property type="match status" value="2"/>
</dbReference>
<dbReference type="NCBIfam" id="TIGR00756">
    <property type="entry name" value="PPR"/>
    <property type="match status" value="3"/>
</dbReference>
<dbReference type="EMBL" id="JANQDX010000003">
    <property type="protein sequence ID" value="KAL0926246.1"/>
    <property type="molecule type" value="Genomic_DNA"/>
</dbReference>
<comment type="similarity">
    <text evidence="1">Belongs to the PPR family. P subfamily.</text>
</comment>
<dbReference type="PANTHER" id="PTHR46128:SF154">
    <property type="entry name" value="PENTACOTRIPEPTIDE-REPEAT REGION OF PRORP DOMAIN-CONTAINING PROTEIN"/>
    <property type="match status" value="1"/>
</dbReference>